<gene>
    <name evidence="2" type="ORF">CCAL12919_04525</name>
    <name evidence="3" type="ORF">CCAL9337_04890</name>
</gene>
<name>A0AAW3ZU67_9BACT</name>
<dbReference type="InterPro" id="IPR036653">
    <property type="entry name" value="CinA-like_C"/>
</dbReference>
<dbReference type="EMBL" id="LIWG01000005">
    <property type="protein sequence ID" value="MBE3608064.1"/>
    <property type="molecule type" value="Genomic_DNA"/>
</dbReference>
<keyword evidence="4" id="KW-1185">Reference proteome</keyword>
<accession>A0AAW3ZU67</accession>
<dbReference type="Proteomes" id="UP000650616">
    <property type="component" value="Unassembled WGS sequence"/>
</dbReference>
<dbReference type="AlphaFoldDB" id="A0AAW3ZU67"/>
<evidence type="ECO:0000313" key="2">
    <source>
        <dbReference type="EMBL" id="MBE2986395.1"/>
    </source>
</evidence>
<reference evidence="3 4" key="1">
    <citation type="submission" date="2015-08" db="EMBL/GenBank/DDBJ databases">
        <title>Comparative genomics of the Campylobacter concisus group.</title>
        <authorList>
            <person name="Yee E."/>
            <person name="Chapman M.H."/>
            <person name="Huynh S."/>
            <person name="Bono J.L."/>
            <person name="On S.L."/>
            <person name="St Leger J."/>
            <person name="Foster G."/>
            <person name="Parker C.T."/>
            <person name="Miller W.G."/>
        </authorList>
    </citation>
    <scope>NUCLEOTIDE SEQUENCE [LARGE SCALE GENOMIC DNA]</scope>
    <source>
        <strain evidence="3 4">RM9337</strain>
    </source>
</reference>
<dbReference type="Pfam" id="PF02464">
    <property type="entry name" value="CinA"/>
    <property type="match status" value="1"/>
</dbReference>
<organism evidence="3 4">
    <name type="scientific">Campylobacter californiensis</name>
    <dbReference type="NCBI Taxonomy" id="1032243"/>
    <lineage>
        <taxon>Bacteria</taxon>
        <taxon>Pseudomonadati</taxon>
        <taxon>Campylobacterota</taxon>
        <taxon>Epsilonproteobacteria</taxon>
        <taxon>Campylobacterales</taxon>
        <taxon>Campylobacteraceae</taxon>
        <taxon>Campylobacter</taxon>
    </lineage>
</organism>
<dbReference type="InterPro" id="IPR008136">
    <property type="entry name" value="CinA_C"/>
</dbReference>
<evidence type="ECO:0000313" key="5">
    <source>
        <dbReference type="Proteomes" id="UP001318760"/>
    </source>
</evidence>
<proteinExistence type="predicted"/>
<feature type="domain" description="CinA C-terminal" evidence="1">
    <location>
        <begin position="209"/>
        <end position="357"/>
    </location>
</feature>
<protein>
    <submittedName>
        <fullName evidence="3">CinA family protein</fullName>
    </submittedName>
</protein>
<dbReference type="RefSeq" id="WP_169999846.1">
    <property type="nucleotide sequence ID" value="NZ_CP012545.1"/>
</dbReference>
<dbReference type="EMBL" id="JADBHS010000007">
    <property type="protein sequence ID" value="MBE2986395.1"/>
    <property type="molecule type" value="Genomic_DNA"/>
</dbReference>
<evidence type="ECO:0000259" key="1">
    <source>
        <dbReference type="Pfam" id="PF02464"/>
    </source>
</evidence>
<dbReference type="NCBIfam" id="TIGR00199">
    <property type="entry name" value="PncC_domain"/>
    <property type="match status" value="1"/>
</dbReference>
<reference evidence="2 5" key="2">
    <citation type="submission" date="2020-10" db="EMBL/GenBank/DDBJ databases">
        <title>Campylobacter californiensis sp. nov. isolated from cattle and feral swine in California.</title>
        <authorList>
            <person name="Miller W.G."/>
        </authorList>
    </citation>
    <scope>NUCLEOTIDE SEQUENCE [LARGE SCALE GENOMIC DNA]</scope>
    <source>
        <strain evidence="2 5">RM12919</strain>
    </source>
</reference>
<sequence>MKDAILIIGDDLRINNEFLSYIFSSYEEHFGELVELNFSPKNNKELPFLIENLSKRYELLSIFGSDDSFATVAKILATLSEDTLELKDANTLVPKNVLNFKNNSFVINLNNAKINLIKANPTEKIGEFLLKNDRSFSYFNLFDIDAESAKILLEPLAKTYEIKINLTQSTQSMVLIRAEANKFGQLEGFMQGTRTLFSQKIIEERDPVKFIAQKLIKTGKKITFAESCTAGLTVARLAKFGGISAILDGSLVTYANEIKHSWLGVNNEILNTYGAVSEQCVRAMLSGALNSANSDFALAISGIAGPDGGSEQKPVGTVFVGAMSSDKNIVVERLLLNGNRSYIREQSALGAYACLLRLKPEIFFS</sequence>
<dbReference type="SUPFAM" id="SSF142433">
    <property type="entry name" value="CinA-like"/>
    <property type="match status" value="1"/>
</dbReference>
<comment type="caution">
    <text evidence="3">The sequence shown here is derived from an EMBL/GenBank/DDBJ whole genome shotgun (WGS) entry which is preliminary data.</text>
</comment>
<evidence type="ECO:0000313" key="3">
    <source>
        <dbReference type="EMBL" id="MBE3608064.1"/>
    </source>
</evidence>
<dbReference type="Gene3D" id="3.90.950.20">
    <property type="entry name" value="CinA-like"/>
    <property type="match status" value="1"/>
</dbReference>
<evidence type="ECO:0000313" key="4">
    <source>
        <dbReference type="Proteomes" id="UP000650616"/>
    </source>
</evidence>
<dbReference type="Proteomes" id="UP001318760">
    <property type="component" value="Unassembled WGS sequence"/>
</dbReference>